<organism evidence="1">
    <name type="scientific">Rhizophora mucronata</name>
    <name type="common">Asiatic mangrove</name>
    <dbReference type="NCBI Taxonomy" id="61149"/>
    <lineage>
        <taxon>Eukaryota</taxon>
        <taxon>Viridiplantae</taxon>
        <taxon>Streptophyta</taxon>
        <taxon>Embryophyta</taxon>
        <taxon>Tracheophyta</taxon>
        <taxon>Spermatophyta</taxon>
        <taxon>Magnoliopsida</taxon>
        <taxon>eudicotyledons</taxon>
        <taxon>Gunneridae</taxon>
        <taxon>Pentapetalae</taxon>
        <taxon>rosids</taxon>
        <taxon>fabids</taxon>
        <taxon>Malpighiales</taxon>
        <taxon>Rhizophoraceae</taxon>
        <taxon>Rhizophora</taxon>
    </lineage>
</organism>
<protein>
    <submittedName>
        <fullName evidence="1">Uncharacterized protein</fullName>
    </submittedName>
</protein>
<evidence type="ECO:0000313" key="1">
    <source>
        <dbReference type="EMBL" id="MBX51744.1"/>
    </source>
</evidence>
<sequence length="12" mass="1340">MFLNVCNLCLVA</sequence>
<dbReference type="EMBL" id="GGEC01071260">
    <property type="protein sequence ID" value="MBX51744.1"/>
    <property type="molecule type" value="Transcribed_RNA"/>
</dbReference>
<proteinExistence type="predicted"/>
<accession>A0A2P2PAG4</accession>
<reference evidence="1" key="1">
    <citation type="submission" date="2018-02" db="EMBL/GenBank/DDBJ databases">
        <title>Rhizophora mucronata_Transcriptome.</title>
        <authorList>
            <person name="Meera S.P."/>
            <person name="Sreeshan A."/>
            <person name="Augustine A."/>
        </authorList>
    </citation>
    <scope>NUCLEOTIDE SEQUENCE</scope>
    <source>
        <tissue evidence="1">Leaf</tissue>
    </source>
</reference>
<name>A0A2P2PAG4_RHIMU</name>